<dbReference type="InterPro" id="IPR022409">
    <property type="entry name" value="PKD/Chitinase_dom"/>
</dbReference>
<dbReference type="SUPFAM" id="SSF49299">
    <property type="entry name" value="PKD domain"/>
    <property type="match status" value="1"/>
</dbReference>
<dbReference type="CDD" id="cd00146">
    <property type="entry name" value="PKD"/>
    <property type="match status" value="1"/>
</dbReference>
<sequence>MKARIAIGMGLVLATLGEGATSAAGAPAYIGRVAEADAASLVPVSVATLTTGRAVSAGDALLIAIKLRNSLVGGIGATDAAGNTYRVDVDQGELGVGRTIVLSATHVRALAAGATIQLTFPLSGAYLISVDEFSGLVARDAVSSASGNGSTFNSGKVRTTSGPVELLFGAMGDDSGAAPGWSADWTGLPTLTLDADRLGTAYEVTRSTDSYSASGSTSGSWMAGLVAYYNPADEVSDRPPVARISVDQLPSPALTVRADGSASTDTDSTPIASYRFDFGDGSGAVTTTAPPTTAQHTYAAAGTYTVTLIATDTGGQASSPAGASITVAPPAVAVFAGYFDTHHPYDLKEKPDLWKDAPSVVFVGNPDAGTSNGWDTSALRIDNLSATSITVGATVDIGDFHYALWSPHTVPAGGRLILAQTAKENFDGSDTNPAGCYSCTPDLCTTRVSQTIPVVHVTVNGVRTDYTDDGQVLNTNGVDASGCPATGTRNDESHPWQQIYPARPGAAETEWQAAVAPSDGARGTMGLPVPNPTHGDLAIRFTIPTREAVRLGVYDVAGRLVVPGVDRVMDPAEYNLQLRIADQAPGVYFLALTTPAGTTRRTFVYVR</sequence>
<name>A0A538T2L6_UNCEI</name>
<protein>
    <submittedName>
        <fullName evidence="2">PKD domain-containing protein</fullName>
    </submittedName>
</protein>
<dbReference type="AlphaFoldDB" id="A0A538T2L6"/>
<dbReference type="InterPro" id="IPR035986">
    <property type="entry name" value="PKD_dom_sf"/>
</dbReference>
<feature type="domain" description="PKD" evidence="1">
    <location>
        <begin position="269"/>
        <end position="332"/>
    </location>
</feature>
<dbReference type="Proteomes" id="UP000317716">
    <property type="component" value="Unassembled WGS sequence"/>
</dbReference>
<organism evidence="2 3">
    <name type="scientific">Eiseniibacteriota bacterium</name>
    <dbReference type="NCBI Taxonomy" id="2212470"/>
    <lineage>
        <taxon>Bacteria</taxon>
        <taxon>Candidatus Eiseniibacteriota</taxon>
    </lineage>
</organism>
<dbReference type="EMBL" id="VBOS01000101">
    <property type="protein sequence ID" value="TMQ57868.1"/>
    <property type="molecule type" value="Genomic_DNA"/>
</dbReference>
<accession>A0A538T2L6</accession>
<gene>
    <name evidence="2" type="ORF">E6K72_03220</name>
</gene>
<dbReference type="SMART" id="SM00089">
    <property type="entry name" value="PKD"/>
    <property type="match status" value="1"/>
</dbReference>
<comment type="caution">
    <text evidence="2">The sequence shown here is derived from an EMBL/GenBank/DDBJ whole genome shotgun (WGS) entry which is preliminary data.</text>
</comment>
<dbReference type="PROSITE" id="PS50093">
    <property type="entry name" value="PKD"/>
    <property type="match status" value="1"/>
</dbReference>
<dbReference type="Pfam" id="PF18911">
    <property type="entry name" value="PKD_4"/>
    <property type="match status" value="1"/>
</dbReference>
<dbReference type="NCBIfam" id="TIGR04183">
    <property type="entry name" value="Por_Secre_tail"/>
    <property type="match status" value="1"/>
</dbReference>
<reference evidence="2 3" key="1">
    <citation type="journal article" date="2019" name="Nat. Microbiol.">
        <title>Mediterranean grassland soil C-N compound turnover is dependent on rainfall and depth, and is mediated by genomically divergent microorganisms.</title>
        <authorList>
            <person name="Diamond S."/>
            <person name="Andeer P.F."/>
            <person name="Li Z."/>
            <person name="Crits-Christoph A."/>
            <person name="Burstein D."/>
            <person name="Anantharaman K."/>
            <person name="Lane K.R."/>
            <person name="Thomas B.C."/>
            <person name="Pan C."/>
            <person name="Northen T.R."/>
            <person name="Banfield J.F."/>
        </authorList>
    </citation>
    <scope>NUCLEOTIDE SEQUENCE [LARGE SCALE GENOMIC DNA]</scope>
    <source>
        <strain evidence="2">WS_2</strain>
    </source>
</reference>
<dbReference type="InterPro" id="IPR026444">
    <property type="entry name" value="Secre_tail"/>
</dbReference>
<evidence type="ECO:0000259" key="1">
    <source>
        <dbReference type="PROSITE" id="PS50093"/>
    </source>
</evidence>
<dbReference type="InterPro" id="IPR000601">
    <property type="entry name" value="PKD_dom"/>
</dbReference>
<proteinExistence type="predicted"/>
<dbReference type="Gene3D" id="2.60.40.10">
    <property type="entry name" value="Immunoglobulins"/>
    <property type="match status" value="1"/>
</dbReference>
<dbReference type="InterPro" id="IPR013783">
    <property type="entry name" value="Ig-like_fold"/>
</dbReference>
<evidence type="ECO:0000313" key="2">
    <source>
        <dbReference type="EMBL" id="TMQ57868.1"/>
    </source>
</evidence>
<evidence type="ECO:0000313" key="3">
    <source>
        <dbReference type="Proteomes" id="UP000317716"/>
    </source>
</evidence>